<keyword evidence="5" id="KW-1185">Reference proteome</keyword>
<dbReference type="InterPro" id="IPR029052">
    <property type="entry name" value="Metallo-depent_PP-like"/>
</dbReference>
<organism evidence="3 4">
    <name type="scientific">Alkalibacterium putridalgicola</name>
    <dbReference type="NCBI Taxonomy" id="426703"/>
    <lineage>
        <taxon>Bacteria</taxon>
        <taxon>Bacillati</taxon>
        <taxon>Bacillota</taxon>
        <taxon>Bacilli</taxon>
        <taxon>Lactobacillales</taxon>
        <taxon>Carnobacteriaceae</taxon>
        <taxon>Alkalibacterium</taxon>
    </lineage>
</organism>
<dbReference type="EMBL" id="FOBL01000048">
    <property type="protein sequence ID" value="SEM31309.1"/>
    <property type="molecule type" value="Genomic_DNA"/>
</dbReference>
<evidence type="ECO:0000313" key="4">
    <source>
        <dbReference type="Proteomes" id="UP000198548"/>
    </source>
</evidence>
<dbReference type="InterPro" id="IPR051158">
    <property type="entry name" value="Metallophosphoesterase_sf"/>
</dbReference>
<dbReference type="PANTHER" id="PTHR31302">
    <property type="entry name" value="TRANSMEMBRANE PROTEIN WITH METALLOPHOSPHOESTERASE DOMAIN-RELATED"/>
    <property type="match status" value="1"/>
</dbReference>
<reference evidence="2 5" key="2">
    <citation type="submission" date="2019-07" db="EMBL/GenBank/DDBJ databases">
        <title>Whole genome shotgun sequence of Alkalibacterium putridalgicola NBRC 103243.</title>
        <authorList>
            <person name="Hosoyama A."/>
            <person name="Uohara A."/>
            <person name="Ohji S."/>
            <person name="Ichikawa N."/>
        </authorList>
    </citation>
    <scope>NUCLEOTIDE SEQUENCE [LARGE SCALE GENOMIC DNA]</scope>
    <source>
        <strain evidence="2 5">NBRC 103243</strain>
    </source>
</reference>
<dbReference type="EMBL" id="BJUX01000003">
    <property type="protein sequence ID" value="GEK88473.1"/>
    <property type="molecule type" value="Genomic_DNA"/>
</dbReference>
<evidence type="ECO:0000259" key="1">
    <source>
        <dbReference type="Pfam" id="PF00149"/>
    </source>
</evidence>
<reference evidence="3 4" key="1">
    <citation type="submission" date="2016-10" db="EMBL/GenBank/DDBJ databases">
        <authorList>
            <person name="de Groot N.N."/>
        </authorList>
    </citation>
    <scope>NUCLEOTIDE SEQUENCE [LARGE SCALE GENOMIC DNA]</scope>
    <source>
        <strain evidence="3 4">DSM 19182</strain>
    </source>
</reference>
<dbReference type="RefSeq" id="WP_091489997.1">
    <property type="nucleotide sequence ID" value="NZ_BJUX01000003.1"/>
</dbReference>
<dbReference type="Pfam" id="PF00149">
    <property type="entry name" value="Metallophos"/>
    <property type="match status" value="1"/>
</dbReference>
<dbReference type="SUPFAM" id="SSF56300">
    <property type="entry name" value="Metallo-dependent phosphatases"/>
    <property type="match status" value="1"/>
</dbReference>
<dbReference type="STRING" id="426703.SAMN04488100_14813"/>
<name>A0A1H7XE50_9LACT</name>
<evidence type="ECO:0000313" key="2">
    <source>
        <dbReference type="EMBL" id="GEK88473.1"/>
    </source>
</evidence>
<dbReference type="Proteomes" id="UP000321425">
    <property type="component" value="Unassembled WGS sequence"/>
</dbReference>
<evidence type="ECO:0000313" key="5">
    <source>
        <dbReference type="Proteomes" id="UP000321425"/>
    </source>
</evidence>
<dbReference type="GO" id="GO:0016787">
    <property type="term" value="F:hydrolase activity"/>
    <property type="evidence" value="ECO:0007669"/>
    <property type="project" value="InterPro"/>
</dbReference>
<dbReference type="Gene3D" id="3.60.21.10">
    <property type="match status" value="1"/>
</dbReference>
<dbReference type="InterPro" id="IPR004843">
    <property type="entry name" value="Calcineurin-like_PHP"/>
</dbReference>
<dbReference type="OrthoDB" id="9780884at2"/>
<proteinExistence type="predicted"/>
<evidence type="ECO:0000313" key="3">
    <source>
        <dbReference type="EMBL" id="SEM31309.1"/>
    </source>
</evidence>
<dbReference type="AlphaFoldDB" id="A0A1H7XE50"/>
<dbReference type="Proteomes" id="UP000198548">
    <property type="component" value="Unassembled WGS sequence"/>
</dbReference>
<sequence length="280" mass="31501">MAWIFLVLAIAALVYIYIQNYMIDVSHYTLTVPKLGETMQGKKIVHLSDLHLNPKTNKSFIETILDTTEKQEPDYIFITGDLVQAGLDDFVDTPLRHFAEECAKIAPTYAVTGNHDIMSASFSDFKFILETAEVKLLLDEAVILPEQSFEGITLMGLAERQNQANLPQPILGPIGLTDEMVRRPKILLAHRPEYFVHYMLDKTKTPDLVLSGHTHAGQFRLPIIGGVFAPGQGLFPKYDYGLFNNEEEPSKRMIISRGLGNSSFPIRINNRPEIITITLN</sequence>
<feature type="domain" description="Calcineurin-like phosphoesterase" evidence="1">
    <location>
        <begin position="43"/>
        <end position="216"/>
    </location>
</feature>
<protein>
    <submittedName>
        <fullName evidence="2">Phosphoesterase</fullName>
    </submittedName>
</protein>
<gene>
    <name evidence="2" type="ORF">APU01nite_05120</name>
    <name evidence="3" type="ORF">SAMN04488100_14813</name>
</gene>
<dbReference type="PANTHER" id="PTHR31302:SF0">
    <property type="entry name" value="TRANSMEMBRANE PROTEIN WITH METALLOPHOSPHOESTERASE DOMAIN"/>
    <property type="match status" value="1"/>
</dbReference>
<accession>A0A1H7XE50</accession>
<dbReference type="CDD" id="cd07385">
    <property type="entry name" value="MPP_YkuE_C"/>
    <property type="match status" value="1"/>
</dbReference>